<evidence type="ECO:0000313" key="1">
    <source>
        <dbReference type="EMBL" id="KAI8535993.1"/>
    </source>
</evidence>
<proteinExistence type="predicted"/>
<evidence type="ECO:0000313" key="2">
    <source>
        <dbReference type="Proteomes" id="UP001062846"/>
    </source>
</evidence>
<dbReference type="Proteomes" id="UP001062846">
    <property type="component" value="Chromosome 10"/>
</dbReference>
<comment type="caution">
    <text evidence="1">The sequence shown here is derived from an EMBL/GenBank/DDBJ whole genome shotgun (WGS) entry which is preliminary data.</text>
</comment>
<keyword evidence="2" id="KW-1185">Reference proteome</keyword>
<dbReference type="EMBL" id="CM046397">
    <property type="protein sequence ID" value="KAI8535993.1"/>
    <property type="molecule type" value="Genomic_DNA"/>
</dbReference>
<organism evidence="1 2">
    <name type="scientific">Rhododendron molle</name>
    <name type="common">Chinese azalea</name>
    <name type="synonym">Azalea mollis</name>
    <dbReference type="NCBI Taxonomy" id="49168"/>
    <lineage>
        <taxon>Eukaryota</taxon>
        <taxon>Viridiplantae</taxon>
        <taxon>Streptophyta</taxon>
        <taxon>Embryophyta</taxon>
        <taxon>Tracheophyta</taxon>
        <taxon>Spermatophyta</taxon>
        <taxon>Magnoliopsida</taxon>
        <taxon>eudicotyledons</taxon>
        <taxon>Gunneridae</taxon>
        <taxon>Pentapetalae</taxon>
        <taxon>asterids</taxon>
        <taxon>Ericales</taxon>
        <taxon>Ericaceae</taxon>
        <taxon>Ericoideae</taxon>
        <taxon>Rhodoreae</taxon>
        <taxon>Rhododendron</taxon>
    </lineage>
</organism>
<name>A0ACC0M6N3_RHOML</name>
<sequence length="67" mass="7680">MHKGPMESDEVGEDEGSQIQSKKEKREDEPDWTGRGDRKREANWVLEKTNRTDGGRGNQNMGSEPMF</sequence>
<reference evidence="1" key="1">
    <citation type="submission" date="2022-02" db="EMBL/GenBank/DDBJ databases">
        <title>Plant Genome Project.</title>
        <authorList>
            <person name="Zhang R.-G."/>
        </authorList>
    </citation>
    <scope>NUCLEOTIDE SEQUENCE</scope>
    <source>
        <strain evidence="1">AT1</strain>
    </source>
</reference>
<accession>A0ACC0M6N3</accession>
<protein>
    <submittedName>
        <fullName evidence="1">Uncharacterized protein</fullName>
    </submittedName>
</protein>
<gene>
    <name evidence="1" type="ORF">RHMOL_Rhmol10G0220200</name>
</gene>